<dbReference type="AlphaFoldDB" id="A0A075AIF0"/>
<dbReference type="SUPFAM" id="SSF50494">
    <property type="entry name" value="Trypsin-like serine proteases"/>
    <property type="match status" value="1"/>
</dbReference>
<proteinExistence type="predicted"/>
<dbReference type="InterPro" id="IPR001254">
    <property type="entry name" value="Trypsin_dom"/>
</dbReference>
<gene>
    <name evidence="3" type="ORF">T265_02286</name>
</gene>
<dbReference type="GO" id="GO:0004252">
    <property type="term" value="F:serine-type endopeptidase activity"/>
    <property type="evidence" value="ECO:0007669"/>
    <property type="project" value="InterPro"/>
</dbReference>
<feature type="domain" description="Peptidase S1" evidence="2">
    <location>
        <begin position="68"/>
        <end position="120"/>
    </location>
</feature>
<protein>
    <recommendedName>
        <fullName evidence="2">Peptidase S1 domain-containing protein</fullName>
    </recommendedName>
</protein>
<evidence type="ECO:0000313" key="3">
    <source>
        <dbReference type="EMBL" id="KER31519.1"/>
    </source>
</evidence>
<feature type="chain" id="PRO_5001705684" description="Peptidase S1 domain-containing protein" evidence="1">
    <location>
        <begin position="22"/>
        <end position="137"/>
    </location>
</feature>
<dbReference type="KEGG" id="ovi:T265_02286"/>
<dbReference type="GeneID" id="20316474"/>
<dbReference type="EMBL" id="KL596645">
    <property type="protein sequence ID" value="KER31519.1"/>
    <property type="molecule type" value="Genomic_DNA"/>
</dbReference>
<accession>A0A075AIF0</accession>
<dbReference type="RefSeq" id="XP_009164754.1">
    <property type="nucleotide sequence ID" value="XM_009166490.1"/>
</dbReference>
<keyword evidence="4" id="KW-1185">Reference proteome</keyword>
<sequence>MATASAIVMLSILTVLEPGTPTDIQCPIKMYLVSTSIMPMAPDCRLLHISLMLVFHATLSVVTSTPDPKEEDFPLVVRVQRHGAPDCVGTIIAANWIITAASCCDTLPSSGLTWRVILGNCKLPTSLSGTYYVSPDC</sequence>
<dbReference type="Proteomes" id="UP000054324">
    <property type="component" value="Unassembled WGS sequence"/>
</dbReference>
<dbReference type="CTD" id="20316474"/>
<evidence type="ECO:0000259" key="2">
    <source>
        <dbReference type="Pfam" id="PF00089"/>
    </source>
</evidence>
<evidence type="ECO:0000313" key="4">
    <source>
        <dbReference type="Proteomes" id="UP000054324"/>
    </source>
</evidence>
<reference evidence="3 4" key="1">
    <citation type="submission" date="2013-11" db="EMBL/GenBank/DDBJ databases">
        <title>Opisthorchis viverrini - life in the bile duct.</title>
        <authorList>
            <person name="Young N.D."/>
            <person name="Nagarajan N."/>
            <person name="Lin S.J."/>
            <person name="Korhonen P.K."/>
            <person name="Jex A.R."/>
            <person name="Hall R.S."/>
            <person name="Safavi-Hemami H."/>
            <person name="Kaewkong W."/>
            <person name="Bertrand D."/>
            <person name="Gao S."/>
            <person name="Seet Q."/>
            <person name="Wongkham S."/>
            <person name="Teh B.T."/>
            <person name="Wongkham C."/>
            <person name="Intapan P.M."/>
            <person name="Maleewong W."/>
            <person name="Yang X."/>
            <person name="Hu M."/>
            <person name="Wang Z."/>
            <person name="Hofmann A."/>
            <person name="Sternberg P.W."/>
            <person name="Tan P."/>
            <person name="Wang J."/>
            <person name="Gasser R.B."/>
        </authorList>
    </citation>
    <scope>NUCLEOTIDE SEQUENCE [LARGE SCALE GENOMIC DNA]</scope>
</reference>
<dbReference type="Pfam" id="PF00089">
    <property type="entry name" value="Trypsin"/>
    <property type="match status" value="1"/>
</dbReference>
<name>A0A075AIF0_OPIVI</name>
<dbReference type="Gene3D" id="2.40.10.10">
    <property type="entry name" value="Trypsin-like serine proteases"/>
    <property type="match status" value="1"/>
</dbReference>
<keyword evidence="1" id="KW-0732">Signal</keyword>
<dbReference type="InterPro" id="IPR043504">
    <property type="entry name" value="Peptidase_S1_PA_chymotrypsin"/>
</dbReference>
<dbReference type="GO" id="GO:0006508">
    <property type="term" value="P:proteolysis"/>
    <property type="evidence" value="ECO:0007669"/>
    <property type="project" value="InterPro"/>
</dbReference>
<dbReference type="InterPro" id="IPR009003">
    <property type="entry name" value="Peptidase_S1_PA"/>
</dbReference>
<organism evidence="3 4">
    <name type="scientific">Opisthorchis viverrini</name>
    <name type="common">Southeast Asian liver fluke</name>
    <dbReference type="NCBI Taxonomy" id="6198"/>
    <lineage>
        <taxon>Eukaryota</taxon>
        <taxon>Metazoa</taxon>
        <taxon>Spiralia</taxon>
        <taxon>Lophotrochozoa</taxon>
        <taxon>Platyhelminthes</taxon>
        <taxon>Trematoda</taxon>
        <taxon>Digenea</taxon>
        <taxon>Opisthorchiida</taxon>
        <taxon>Opisthorchiata</taxon>
        <taxon>Opisthorchiidae</taxon>
        <taxon>Opisthorchis</taxon>
    </lineage>
</organism>
<feature type="signal peptide" evidence="1">
    <location>
        <begin position="1"/>
        <end position="21"/>
    </location>
</feature>
<evidence type="ECO:0000256" key="1">
    <source>
        <dbReference type="SAM" id="SignalP"/>
    </source>
</evidence>